<accession>A0ACB6R204</accession>
<sequence length="165" mass="18097">MPSSIIEPSTLVVRCGLNTVDHLPCDALEGKCYQQCGKLPPLPGNHADPFGIATNYRIEVLRLVIGNIFGNLITKMGRSILKLGTLCGNSRNDNGIATHVSYILVSAWSLILTGACLSSLKFRLQRYASSSQQTLKVAAYPGSKEDLTRIWAVIVDFVWNFSDIR</sequence>
<comment type="caution">
    <text evidence="1">The sequence shown here is derived from an EMBL/GenBank/DDBJ whole genome shotgun (WGS) entry which is preliminary data.</text>
</comment>
<dbReference type="EMBL" id="MU003500">
    <property type="protein sequence ID" value="KAF2473221.1"/>
    <property type="molecule type" value="Genomic_DNA"/>
</dbReference>
<dbReference type="Proteomes" id="UP000799755">
    <property type="component" value="Unassembled WGS sequence"/>
</dbReference>
<keyword evidence="2" id="KW-1185">Reference proteome</keyword>
<organism evidence="1 2">
    <name type="scientific">Lindgomyces ingoldianus</name>
    <dbReference type="NCBI Taxonomy" id="673940"/>
    <lineage>
        <taxon>Eukaryota</taxon>
        <taxon>Fungi</taxon>
        <taxon>Dikarya</taxon>
        <taxon>Ascomycota</taxon>
        <taxon>Pezizomycotina</taxon>
        <taxon>Dothideomycetes</taxon>
        <taxon>Pleosporomycetidae</taxon>
        <taxon>Pleosporales</taxon>
        <taxon>Lindgomycetaceae</taxon>
        <taxon>Lindgomyces</taxon>
    </lineage>
</organism>
<proteinExistence type="predicted"/>
<gene>
    <name evidence="1" type="ORF">BDR25DRAFT_352659</name>
</gene>
<name>A0ACB6R204_9PLEO</name>
<reference evidence="1" key="1">
    <citation type="journal article" date="2020" name="Stud. Mycol.">
        <title>101 Dothideomycetes genomes: a test case for predicting lifestyles and emergence of pathogens.</title>
        <authorList>
            <person name="Haridas S."/>
            <person name="Albert R."/>
            <person name="Binder M."/>
            <person name="Bloem J."/>
            <person name="Labutti K."/>
            <person name="Salamov A."/>
            <person name="Andreopoulos B."/>
            <person name="Baker S."/>
            <person name="Barry K."/>
            <person name="Bills G."/>
            <person name="Bluhm B."/>
            <person name="Cannon C."/>
            <person name="Castanera R."/>
            <person name="Culley D."/>
            <person name="Daum C."/>
            <person name="Ezra D."/>
            <person name="Gonzalez J."/>
            <person name="Henrissat B."/>
            <person name="Kuo A."/>
            <person name="Liang C."/>
            <person name="Lipzen A."/>
            <person name="Lutzoni F."/>
            <person name="Magnuson J."/>
            <person name="Mondo S."/>
            <person name="Nolan M."/>
            <person name="Ohm R."/>
            <person name="Pangilinan J."/>
            <person name="Park H.-J."/>
            <person name="Ramirez L."/>
            <person name="Alfaro M."/>
            <person name="Sun H."/>
            <person name="Tritt A."/>
            <person name="Yoshinaga Y."/>
            <person name="Zwiers L.-H."/>
            <person name="Turgeon B."/>
            <person name="Goodwin S."/>
            <person name="Spatafora J."/>
            <person name="Crous P."/>
            <person name="Grigoriev I."/>
        </authorList>
    </citation>
    <scope>NUCLEOTIDE SEQUENCE</scope>
    <source>
        <strain evidence="1">ATCC 200398</strain>
    </source>
</reference>
<evidence type="ECO:0000313" key="2">
    <source>
        <dbReference type="Proteomes" id="UP000799755"/>
    </source>
</evidence>
<evidence type="ECO:0000313" key="1">
    <source>
        <dbReference type="EMBL" id="KAF2473221.1"/>
    </source>
</evidence>
<protein>
    <submittedName>
        <fullName evidence="1">Uncharacterized protein</fullName>
    </submittedName>
</protein>